<accession>A0A4P7PK35</accession>
<proteinExistence type="predicted"/>
<dbReference type="EMBL" id="CP035088">
    <property type="protein sequence ID" value="QBZ90782.1"/>
    <property type="molecule type" value="Genomic_DNA"/>
</dbReference>
<name>A0A4P7PK35_9PSED</name>
<sequence>MSDCTCKEHNKSSSSEHVADYSVVGFGAKAGSPPQLDGVLALKLSVCVGASYNQATNQICFTIPVYGDYCLTSPVSIPVSGQLKVCAETCGSFIPTGLKATVYLNGTVLFTATLFGAC</sequence>
<evidence type="ECO:0000313" key="2">
    <source>
        <dbReference type="Proteomes" id="UP000296468"/>
    </source>
</evidence>
<dbReference type="KEGG" id="pvk:EPZ47_19370"/>
<dbReference type="AlphaFoldDB" id="A0A4P7PK35"/>
<gene>
    <name evidence="1" type="ORF">EPZ47_19370</name>
</gene>
<evidence type="ECO:0000313" key="1">
    <source>
        <dbReference type="EMBL" id="QBZ90782.1"/>
    </source>
</evidence>
<dbReference type="Proteomes" id="UP000296468">
    <property type="component" value="Chromosome"/>
</dbReference>
<organism evidence="1 2">
    <name type="scientific">Pseudomonas viciae</name>
    <dbReference type="NCBI Taxonomy" id="2505979"/>
    <lineage>
        <taxon>Bacteria</taxon>
        <taxon>Pseudomonadati</taxon>
        <taxon>Pseudomonadota</taxon>
        <taxon>Gammaproteobacteria</taxon>
        <taxon>Pseudomonadales</taxon>
        <taxon>Pseudomonadaceae</taxon>
        <taxon>Pseudomonas</taxon>
    </lineage>
</organism>
<protein>
    <submittedName>
        <fullName evidence="1">Uncharacterized protein</fullName>
    </submittedName>
</protein>
<reference evidence="1 2" key="1">
    <citation type="journal article" date="2019" name="Front. Microbiol.">
        <title>In silico and Genetic Analyses of Cyclic Lipopeptide Synthetic Gene Clusters in Pseudomonas sp. 11K1.</title>
        <authorList>
            <person name="Zhao H."/>
            <person name="Liu Y.P."/>
            <person name="Zhang L.Q."/>
        </authorList>
    </citation>
    <scope>NUCLEOTIDE SEQUENCE [LARGE SCALE GENOMIC DNA]</scope>
    <source>
        <strain evidence="1 2">11K1</strain>
    </source>
</reference>